<protein>
    <submittedName>
        <fullName evidence="2">Glycosyl transferase, family 2</fullName>
    </submittedName>
</protein>
<reference evidence="2 3" key="1">
    <citation type="journal article" date="2011" name="J. Bacteriol.">
        <title>Draft genome sequence of Methylophaga aminisulfidivorans MP T.</title>
        <authorList>
            <person name="Han G.H."/>
            <person name="Kim W."/>
            <person name="Chun J."/>
            <person name="Kim S.W."/>
        </authorList>
    </citation>
    <scope>NUCLEOTIDE SEQUENCE [LARGE SCALE GENOMIC DNA]</scope>
    <source>
        <strain evidence="3">MP(T)</strain>
    </source>
</reference>
<evidence type="ECO:0000313" key="3">
    <source>
        <dbReference type="Proteomes" id="UP000003544"/>
    </source>
</evidence>
<dbReference type="EMBL" id="AFIG01000001">
    <property type="protein sequence ID" value="EGL54718.1"/>
    <property type="molecule type" value="Genomic_DNA"/>
</dbReference>
<feature type="domain" description="Glycosyltransferase 2-like" evidence="1">
    <location>
        <begin position="31"/>
        <end position="174"/>
    </location>
</feature>
<dbReference type="Proteomes" id="UP000003544">
    <property type="component" value="Unassembled WGS sequence"/>
</dbReference>
<evidence type="ECO:0000313" key="2">
    <source>
        <dbReference type="EMBL" id="EGL54718.1"/>
    </source>
</evidence>
<name>F5SZG0_9GAMM</name>
<feature type="domain" description="Glycosyltransferase 2-like" evidence="1">
    <location>
        <begin position="175"/>
        <end position="297"/>
    </location>
</feature>
<dbReference type="AlphaFoldDB" id="F5SZG0"/>
<dbReference type="Pfam" id="PF00535">
    <property type="entry name" value="Glycos_transf_2"/>
    <property type="match status" value="2"/>
</dbReference>
<dbReference type="GO" id="GO:0016758">
    <property type="term" value="F:hexosyltransferase activity"/>
    <property type="evidence" value="ECO:0007669"/>
    <property type="project" value="UniProtKB-ARBA"/>
</dbReference>
<keyword evidence="3" id="KW-1185">Reference proteome</keyword>
<gene>
    <name evidence="2" type="ORF">MAMP_01623</name>
</gene>
<evidence type="ECO:0000259" key="1">
    <source>
        <dbReference type="Pfam" id="PF00535"/>
    </source>
</evidence>
<proteinExistence type="predicted"/>
<dbReference type="SUPFAM" id="SSF53448">
    <property type="entry name" value="Nucleotide-diphospho-sugar transferases"/>
    <property type="match status" value="2"/>
</dbReference>
<dbReference type="PANTHER" id="PTHR22916:SF3">
    <property type="entry name" value="UDP-GLCNAC:BETAGAL BETA-1,3-N-ACETYLGLUCOSAMINYLTRANSFERASE-LIKE PROTEIN 1"/>
    <property type="match status" value="1"/>
</dbReference>
<dbReference type="Gene3D" id="3.90.550.10">
    <property type="entry name" value="Spore Coat Polysaccharide Biosynthesis Protein SpsA, Chain A"/>
    <property type="match status" value="2"/>
</dbReference>
<dbReference type="InterPro" id="IPR001173">
    <property type="entry name" value="Glyco_trans_2-like"/>
</dbReference>
<comment type="caution">
    <text evidence="2">The sequence shown here is derived from an EMBL/GenBank/DDBJ whole genome shotgun (WGS) entry which is preliminary data.</text>
</comment>
<dbReference type="PANTHER" id="PTHR22916">
    <property type="entry name" value="GLYCOSYLTRANSFERASE"/>
    <property type="match status" value="1"/>
</dbReference>
<dbReference type="STRING" id="1026882.MAMP_01623"/>
<dbReference type="CDD" id="cd00761">
    <property type="entry name" value="Glyco_tranf_GTA_type"/>
    <property type="match status" value="2"/>
</dbReference>
<dbReference type="RefSeq" id="WP_007144604.1">
    <property type="nucleotide sequence ID" value="NZ_AFIG01000001.1"/>
</dbReference>
<sequence>MDIQDNVVSINHTGGNSVTPSEMQVKGVISIVIYNYRTTSLARCLDSIFEQASFPKFEVLIMDDASQDGAWDIAVKYAREYKGLISLNRNKRSIGEKKNRRRGLLMCKGEYCVSLTDGMQFEPEYIIEVINRLNQDAFFKHRYICRLKTHSIFQPLYNPILEASNEDRSDTPLVTVCIYNFNYGRYLRQCIESVLEQTYQNIEICFSDNASQDDSWNIALEYAEKNPGLFSLSLNRINLGPVANMWNCVVNMRGKYLLKLCSDDAIKPDFIEKCLKAFRQFPDIAYTMVHRDIMDEAGNITPEAPFYNNSCYIPGHEQAAVYMMSSVNPSISQIMYDVRRMQDKRMSGNLNDRWFGDRLMDFHICCEYPIVYLKEPLLLNRIHQENDSAKMDSNLLQCIGEYVLVHQLADIAANYEGVKKAEKRLPEALEKLSNLSIRYCLRRLFYGDESGAKRYFYFALTADLNIEQHPFFSLLTEYWAADNTRKEQILSCIKGESSDVLSRKVSYSPPEDSIQYFDDGDYYASN</sequence>
<dbReference type="eggNOG" id="COG1216">
    <property type="taxonomic scope" value="Bacteria"/>
</dbReference>
<organism evidence="2 3">
    <name type="scientific">Methylophaga aminisulfidivorans MP</name>
    <dbReference type="NCBI Taxonomy" id="1026882"/>
    <lineage>
        <taxon>Bacteria</taxon>
        <taxon>Pseudomonadati</taxon>
        <taxon>Pseudomonadota</taxon>
        <taxon>Gammaproteobacteria</taxon>
        <taxon>Thiotrichales</taxon>
        <taxon>Piscirickettsiaceae</taxon>
        <taxon>Methylophaga</taxon>
    </lineage>
</organism>
<dbReference type="OrthoDB" id="9802649at2"/>
<dbReference type="InterPro" id="IPR029044">
    <property type="entry name" value="Nucleotide-diphossugar_trans"/>
</dbReference>
<keyword evidence="2" id="KW-0808">Transferase</keyword>
<accession>F5SZG0</accession>